<dbReference type="PANTHER" id="PTHR32463">
    <property type="entry name" value="L-FUCOSE KINASE"/>
    <property type="match status" value="1"/>
</dbReference>
<keyword evidence="4" id="KW-0067">ATP-binding</keyword>
<dbReference type="STRING" id="1926881.BTJ39_22075"/>
<comment type="caution">
    <text evidence="8">The sequence shown here is derived from an EMBL/GenBank/DDBJ whole genome shotgun (WGS) entry which is preliminary data.</text>
</comment>
<evidence type="ECO:0000256" key="4">
    <source>
        <dbReference type="ARBA" id="ARBA00022840"/>
    </source>
</evidence>
<reference evidence="8 9" key="1">
    <citation type="submission" date="2016-12" db="EMBL/GenBank/DDBJ databases">
        <title>Izhakiella australiana sp. nov. of genus Izhakiella isolated from Australian desert.</title>
        <authorList>
            <person name="Ji M."/>
        </authorList>
    </citation>
    <scope>NUCLEOTIDE SEQUENCE [LARGE SCALE GENOMIC DNA]</scope>
    <source>
        <strain evidence="8 9">D4N98</strain>
    </source>
</reference>
<protein>
    <submittedName>
        <fullName evidence="8">Dehydrogenase</fullName>
    </submittedName>
</protein>
<dbReference type="InterPro" id="IPR020568">
    <property type="entry name" value="Ribosomal_Su5_D2-typ_SF"/>
</dbReference>
<evidence type="ECO:0000313" key="9">
    <source>
        <dbReference type="Proteomes" id="UP000190667"/>
    </source>
</evidence>
<keyword evidence="2" id="KW-0547">Nucleotide-binding</keyword>
<dbReference type="OrthoDB" id="9812992at2"/>
<dbReference type="InterPro" id="IPR036554">
    <property type="entry name" value="GHMP_kinase_C_sf"/>
</dbReference>
<evidence type="ECO:0000256" key="1">
    <source>
        <dbReference type="ARBA" id="ARBA00022679"/>
    </source>
</evidence>
<keyword evidence="3" id="KW-0418">Kinase</keyword>
<feature type="domain" description="GHMP kinase N-terminal" evidence="6">
    <location>
        <begin position="87"/>
        <end position="169"/>
    </location>
</feature>
<evidence type="ECO:0000259" key="7">
    <source>
        <dbReference type="Pfam" id="PF08544"/>
    </source>
</evidence>
<dbReference type="GO" id="GO:0050201">
    <property type="term" value="F:fucokinase activity"/>
    <property type="evidence" value="ECO:0007669"/>
    <property type="project" value="TreeGrafter"/>
</dbReference>
<dbReference type="InterPro" id="IPR013750">
    <property type="entry name" value="GHMP_kinase_C_dom"/>
</dbReference>
<dbReference type="Proteomes" id="UP000190667">
    <property type="component" value="Unassembled WGS sequence"/>
</dbReference>
<dbReference type="Pfam" id="PF00288">
    <property type="entry name" value="GHMP_kinases_N"/>
    <property type="match status" value="1"/>
</dbReference>
<evidence type="ECO:0000256" key="2">
    <source>
        <dbReference type="ARBA" id="ARBA00022741"/>
    </source>
</evidence>
<dbReference type="GO" id="GO:0005524">
    <property type="term" value="F:ATP binding"/>
    <property type="evidence" value="ECO:0007669"/>
    <property type="project" value="UniProtKB-KW"/>
</dbReference>
<keyword evidence="9" id="KW-1185">Reference proteome</keyword>
<feature type="domain" description="GHMP kinase C-terminal" evidence="7">
    <location>
        <begin position="262"/>
        <end position="324"/>
    </location>
</feature>
<dbReference type="AlphaFoldDB" id="A0A1S8Y9B9"/>
<dbReference type="PRINTS" id="PR00960">
    <property type="entry name" value="LMBPPROTEIN"/>
</dbReference>
<dbReference type="SUPFAM" id="SSF55060">
    <property type="entry name" value="GHMP Kinase, C-terminal domain"/>
    <property type="match status" value="1"/>
</dbReference>
<evidence type="ECO:0000313" key="8">
    <source>
        <dbReference type="EMBL" id="OON35654.1"/>
    </source>
</evidence>
<keyword evidence="1" id="KW-0808">Transferase</keyword>
<sequence length="342" mass="37889">MKVRSKAPLRLGIAGGGTDVSPYSDTFGGSVLNATINMYAYSYIDDEVEGSKVIFEAADLGITEEIDLADGVTLQGKLKLHRAVYLRVMKDYFGGNLKPVRIITHSDAPAGSGLGSSSTVVVSMLEGLRQMYSLPLGEYDLAQLSFKIERVDCGLSGGKQDQYAATFGGFNFMEFYQDNRVVVNPLRIRRYIINELESSIILYFTGASRDSAKIIDDQIKSLEEDKESKLNAMHKVKESAYKIKEHLLKSDINAMASSFLDAWKSKKETSSSISNPMIDRIEKEIFNIGVKSMKVSGAGGGGFMMIFVDPEKKHKIESKLKEFGGEVFKFQFVEEGAYSWTM</sequence>
<evidence type="ECO:0000256" key="5">
    <source>
        <dbReference type="ARBA" id="ARBA00038121"/>
    </source>
</evidence>
<evidence type="ECO:0000256" key="3">
    <source>
        <dbReference type="ARBA" id="ARBA00022777"/>
    </source>
</evidence>
<organism evidence="8 9">
    <name type="scientific">Izhakiella australiensis</name>
    <dbReference type="NCBI Taxonomy" id="1926881"/>
    <lineage>
        <taxon>Bacteria</taxon>
        <taxon>Pseudomonadati</taxon>
        <taxon>Pseudomonadota</taxon>
        <taxon>Gammaproteobacteria</taxon>
        <taxon>Enterobacterales</taxon>
        <taxon>Erwiniaceae</taxon>
        <taxon>Izhakiella</taxon>
    </lineage>
</organism>
<dbReference type="InterPro" id="IPR001174">
    <property type="entry name" value="HddA/FKP"/>
</dbReference>
<dbReference type="Gene3D" id="3.30.230.120">
    <property type="match status" value="1"/>
</dbReference>
<dbReference type="InterPro" id="IPR014606">
    <property type="entry name" value="Heptose_7-P_kinase"/>
</dbReference>
<gene>
    <name evidence="8" type="ORF">BTJ39_22075</name>
</gene>
<dbReference type="PANTHER" id="PTHR32463:SF0">
    <property type="entry name" value="L-FUCOSE KINASE"/>
    <property type="match status" value="1"/>
</dbReference>
<evidence type="ECO:0000259" key="6">
    <source>
        <dbReference type="Pfam" id="PF00288"/>
    </source>
</evidence>
<dbReference type="InterPro" id="IPR006204">
    <property type="entry name" value="GHMP_kinase_N_dom"/>
</dbReference>
<dbReference type="SUPFAM" id="SSF54211">
    <property type="entry name" value="Ribosomal protein S5 domain 2-like"/>
    <property type="match status" value="1"/>
</dbReference>
<dbReference type="InterPro" id="IPR052203">
    <property type="entry name" value="GHMP_Kinase-Related"/>
</dbReference>
<proteinExistence type="inferred from homology"/>
<dbReference type="GO" id="GO:0042352">
    <property type="term" value="P:GDP-L-fucose salvage"/>
    <property type="evidence" value="ECO:0007669"/>
    <property type="project" value="TreeGrafter"/>
</dbReference>
<dbReference type="EMBL" id="MRUL01000027">
    <property type="protein sequence ID" value="OON35654.1"/>
    <property type="molecule type" value="Genomic_DNA"/>
</dbReference>
<dbReference type="RefSeq" id="WP_078004841.1">
    <property type="nucleotide sequence ID" value="NZ_MRUL01000027.1"/>
</dbReference>
<comment type="similarity">
    <text evidence="5">Belongs to the GHMP kinase family.</text>
</comment>
<accession>A0A1S8Y9B9</accession>
<dbReference type="PIRSF" id="PIRSF036406">
    <property type="entry name" value="Hept_kin"/>
    <property type="match status" value="1"/>
</dbReference>
<dbReference type="Pfam" id="PF08544">
    <property type="entry name" value="GHMP_kinases_C"/>
    <property type="match status" value="1"/>
</dbReference>
<name>A0A1S8Y9B9_9GAMM</name>